<evidence type="ECO:0000313" key="5">
    <source>
        <dbReference type="Proteomes" id="UP000182661"/>
    </source>
</evidence>
<evidence type="ECO:0000313" key="4">
    <source>
        <dbReference type="EMBL" id="OJF94401.1"/>
    </source>
</evidence>
<keyword evidence="5" id="KW-1185">Reference proteome</keyword>
<accession>A0A657LRD1</accession>
<gene>
    <name evidence="4" type="ORF">AX760_20370</name>
</gene>
<feature type="domain" description="D-apionate lactonase TIM barrel" evidence="2">
    <location>
        <begin position="270"/>
        <end position="560"/>
    </location>
</feature>
<comment type="caution">
    <text evidence="4">The sequence shown here is derived from an EMBL/GenBank/DDBJ whole genome shotgun (WGS) entry which is preliminary data.</text>
</comment>
<dbReference type="AlphaFoldDB" id="A0A657LRD1"/>
<sequence>MSDAALAFRLYGTTRVEPSPRLLKAGRLSVELAGGNLRNIRYDGVELVRAISYLVRDRDWGTYDPVLSDLAVHEDGEGFKVRYSALCVGPNDAVLQIVATLTAGVDGTLRFEVEAGTQTGFETNRCGFCILHPIVGLAGTPVTVEHVDGSTEQTALPDLIEPWQPFKDMRAMTHTALPGVSVECRMDGDTFEMEDQRNWSDASYKTYVRPLALPWPYRIEPGEPVRQSITLMVTDTRTIAVPMAGPAPLEMIDSVIRIVPGESAVIMPAIGLIIAPEEAEASLALMVSGRAPSVQDLVFHFDPAAGHEPSSFTHFAAIAAGHKGRTVLEVALACKAPLDKELPALADGMAKAGFAPDAIMVSPSVDRQSTPPGSAWPPCPALPDVYAAAASAFPGVRLGGGMLSFFTELNRKRVPADNLAFISHCTNPIVHAADDISVMQTLEALPFITRSIRAIYGKKSYRLGPSTIAMRQNPYGSRTMENAQDDRMPMADRDPRHNALFGAAFALGYAIRVLDAGLECLTLSALTGRFGLISGVGEPVAAGGDRPLTHVVRMLAQAAGQGFRACSSSSPERALAVLIEEGTKTKLLVVNITAQTQTVDLSALGKLSQASLTMLDDSTMQPERGVENPSGGGLLPLRPFAIARIDF</sequence>
<evidence type="ECO:0000259" key="3">
    <source>
        <dbReference type="Pfam" id="PF25839"/>
    </source>
</evidence>
<proteinExistence type="predicted"/>
<dbReference type="Proteomes" id="UP000182661">
    <property type="component" value="Unassembled WGS sequence"/>
</dbReference>
<dbReference type="InterPro" id="IPR058788">
    <property type="entry name" value="ApnL_N"/>
</dbReference>
<protein>
    <submittedName>
        <fullName evidence="4">Uncharacterized protein</fullName>
    </submittedName>
</protein>
<dbReference type="InterPro" id="IPR058789">
    <property type="entry name" value="ApnL_C"/>
</dbReference>
<dbReference type="InterPro" id="IPR058787">
    <property type="entry name" value="ApnL_M"/>
</dbReference>
<dbReference type="Pfam" id="PF25839">
    <property type="entry name" value="Apionate_lact_C"/>
    <property type="match status" value="1"/>
</dbReference>
<dbReference type="EMBL" id="LSRP01000099">
    <property type="protein sequence ID" value="OJF94401.1"/>
    <property type="molecule type" value="Genomic_DNA"/>
</dbReference>
<dbReference type="RefSeq" id="WP_071834206.1">
    <property type="nucleotide sequence ID" value="NZ_LSRP01000099.1"/>
</dbReference>
<evidence type="ECO:0000259" key="1">
    <source>
        <dbReference type="Pfam" id="PF25837"/>
    </source>
</evidence>
<feature type="domain" description="D-apionate lactonase C-terminal" evidence="3">
    <location>
        <begin position="571"/>
        <end position="645"/>
    </location>
</feature>
<dbReference type="Pfam" id="PF25837">
    <property type="entry name" value="Apionate_lact_N"/>
    <property type="match status" value="1"/>
</dbReference>
<organism evidence="4 5">
    <name type="scientific">Pararhizobium antarcticum</name>
    <dbReference type="NCBI Taxonomy" id="1798805"/>
    <lineage>
        <taxon>Bacteria</taxon>
        <taxon>Pseudomonadati</taxon>
        <taxon>Pseudomonadota</taxon>
        <taxon>Alphaproteobacteria</taxon>
        <taxon>Hyphomicrobiales</taxon>
        <taxon>Rhizobiaceae</taxon>
        <taxon>Rhizobium/Agrobacterium group</taxon>
        <taxon>Pararhizobium</taxon>
    </lineage>
</organism>
<evidence type="ECO:0000259" key="2">
    <source>
        <dbReference type="Pfam" id="PF25838"/>
    </source>
</evidence>
<dbReference type="OrthoDB" id="931854at2"/>
<name>A0A657LRD1_9HYPH</name>
<reference evidence="4 5" key="1">
    <citation type="submission" date="2016-02" db="EMBL/GenBank/DDBJ databases">
        <title>Genome sequencing of a beta-galactosidase producing bacteria Rhizobium sp. 59.</title>
        <authorList>
            <person name="Wang D."/>
            <person name="Kot W."/>
            <person name="Qin Y."/>
            <person name="Hansen L."/>
            <person name="Naqvi K."/>
            <person name="Rensing C."/>
        </authorList>
    </citation>
    <scope>NUCLEOTIDE SEQUENCE [LARGE SCALE GENOMIC DNA]</scope>
    <source>
        <strain evidence="4 5">59</strain>
    </source>
</reference>
<feature type="domain" description="D-apionate lactonase N-terminal" evidence="1">
    <location>
        <begin position="9"/>
        <end position="235"/>
    </location>
</feature>
<dbReference type="Pfam" id="PF25838">
    <property type="entry name" value="Apionate_lact_M"/>
    <property type="match status" value="1"/>
</dbReference>